<gene>
    <name evidence="9" type="ORF">MUN88_10375</name>
</gene>
<dbReference type="InterPro" id="IPR004761">
    <property type="entry name" value="Spore_GerAB"/>
</dbReference>
<evidence type="ECO:0000256" key="1">
    <source>
        <dbReference type="ARBA" id="ARBA00004141"/>
    </source>
</evidence>
<evidence type="ECO:0000256" key="7">
    <source>
        <dbReference type="ARBA" id="ARBA00023136"/>
    </source>
</evidence>
<keyword evidence="3" id="KW-0813">Transport</keyword>
<feature type="transmembrane region" description="Helical" evidence="8">
    <location>
        <begin position="268"/>
        <end position="290"/>
    </location>
</feature>
<name>A0ABY4F166_9BACI</name>
<evidence type="ECO:0000313" key="9">
    <source>
        <dbReference type="EMBL" id="UOQ50421.1"/>
    </source>
</evidence>
<comment type="subcellular location">
    <subcellularLocation>
        <location evidence="1">Membrane</location>
        <topology evidence="1">Multi-pass membrane protein</topology>
    </subcellularLocation>
</comment>
<feature type="transmembrane region" description="Helical" evidence="8">
    <location>
        <begin position="302"/>
        <end position="322"/>
    </location>
</feature>
<organism evidence="9 10">
    <name type="scientific">Gracilibacillus caseinilyticus</name>
    <dbReference type="NCBI Taxonomy" id="2932256"/>
    <lineage>
        <taxon>Bacteria</taxon>
        <taxon>Bacillati</taxon>
        <taxon>Bacillota</taxon>
        <taxon>Bacilli</taxon>
        <taxon>Bacillales</taxon>
        <taxon>Bacillaceae</taxon>
        <taxon>Gracilibacillus</taxon>
    </lineage>
</organism>
<comment type="similarity">
    <text evidence="2">Belongs to the amino acid-polyamine-organocation (APC) superfamily. Spore germination protein (SGP) (TC 2.A.3.9) family.</text>
</comment>
<evidence type="ECO:0000256" key="5">
    <source>
        <dbReference type="ARBA" id="ARBA00022692"/>
    </source>
</evidence>
<reference evidence="9 10" key="1">
    <citation type="submission" date="2022-04" db="EMBL/GenBank/DDBJ databases">
        <title>Gracilibacillus sp. isolated from saltern.</title>
        <authorList>
            <person name="Won M."/>
            <person name="Lee C.-M."/>
            <person name="Woen H.-Y."/>
            <person name="Kwon S.-W."/>
        </authorList>
    </citation>
    <scope>NUCLEOTIDE SEQUENCE [LARGE SCALE GENOMIC DNA]</scope>
    <source>
        <strain evidence="9 10">SSWR10-1</strain>
    </source>
</reference>
<accession>A0ABY4F166</accession>
<dbReference type="Gene3D" id="1.20.1740.10">
    <property type="entry name" value="Amino acid/polyamine transporter I"/>
    <property type="match status" value="1"/>
</dbReference>
<sequence length="359" mass="40286">MEAKLDGIQFFILVTMNVLGAAIIFIPSLAASYAKENSWITISLTVIIGLAIILLYNHLIHISYDKGLYATIDKITGKWFGKLILIIFMLYTFMNIIGNLWAIGDFISIQILMGTPFEVITFLIILTVLFAIRYGIEVIGRTAQLFFPFTILCAILLTLLVMGQADWTNAKPIFRVHQEATVAGILPIISITYLELFIMLGITHMVHDKQSAKKGMIYGGITSGVLLLIITVMCIAVLGVNGTANSSYPVYALGQRINLYNFFQRVEIIVAFIWFFTIFFKICVSYYILVHALSYTLKIQKYKVITIPLMFIIFFGSLHSTANSFTSNAYINGTNIITSLLVGLLIPILLLVIRLFRRS</sequence>
<evidence type="ECO:0000256" key="6">
    <source>
        <dbReference type="ARBA" id="ARBA00022989"/>
    </source>
</evidence>
<feature type="transmembrane region" description="Helical" evidence="8">
    <location>
        <begin position="334"/>
        <end position="356"/>
    </location>
</feature>
<dbReference type="EMBL" id="CP095072">
    <property type="protein sequence ID" value="UOQ50421.1"/>
    <property type="molecule type" value="Genomic_DNA"/>
</dbReference>
<feature type="transmembrane region" description="Helical" evidence="8">
    <location>
        <begin position="109"/>
        <end position="132"/>
    </location>
</feature>
<dbReference type="PANTHER" id="PTHR34975">
    <property type="entry name" value="SPORE GERMINATION PROTEIN A2"/>
    <property type="match status" value="1"/>
</dbReference>
<evidence type="ECO:0000313" key="10">
    <source>
        <dbReference type="Proteomes" id="UP000831782"/>
    </source>
</evidence>
<feature type="transmembrane region" description="Helical" evidence="8">
    <location>
        <begin position="215"/>
        <end position="240"/>
    </location>
</feature>
<feature type="transmembrane region" description="Helical" evidence="8">
    <location>
        <begin position="182"/>
        <end position="203"/>
    </location>
</feature>
<dbReference type="RefSeq" id="WP_244724099.1">
    <property type="nucleotide sequence ID" value="NZ_CP095072.1"/>
</dbReference>
<keyword evidence="6 8" id="KW-1133">Transmembrane helix</keyword>
<keyword evidence="4" id="KW-0309">Germination</keyword>
<protein>
    <submittedName>
        <fullName evidence="9">Spore germination protein</fullName>
    </submittedName>
</protein>
<feature type="transmembrane region" description="Helical" evidence="8">
    <location>
        <begin position="79"/>
        <end position="103"/>
    </location>
</feature>
<evidence type="ECO:0000256" key="4">
    <source>
        <dbReference type="ARBA" id="ARBA00022544"/>
    </source>
</evidence>
<dbReference type="PANTHER" id="PTHR34975:SF2">
    <property type="entry name" value="SPORE GERMINATION PROTEIN A2"/>
    <property type="match status" value="1"/>
</dbReference>
<dbReference type="Pfam" id="PF03845">
    <property type="entry name" value="Spore_permease"/>
    <property type="match status" value="1"/>
</dbReference>
<keyword evidence="10" id="KW-1185">Reference proteome</keyword>
<evidence type="ECO:0000256" key="3">
    <source>
        <dbReference type="ARBA" id="ARBA00022448"/>
    </source>
</evidence>
<feature type="transmembrane region" description="Helical" evidence="8">
    <location>
        <begin position="12"/>
        <end position="33"/>
    </location>
</feature>
<evidence type="ECO:0000256" key="2">
    <source>
        <dbReference type="ARBA" id="ARBA00007998"/>
    </source>
</evidence>
<dbReference type="Proteomes" id="UP000831782">
    <property type="component" value="Chromosome"/>
</dbReference>
<keyword evidence="5 8" id="KW-0812">Transmembrane</keyword>
<evidence type="ECO:0000256" key="8">
    <source>
        <dbReference type="SAM" id="Phobius"/>
    </source>
</evidence>
<proteinExistence type="inferred from homology"/>
<feature type="transmembrane region" description="Helical" evidence="8">
    <location>
        <begin position="39"/>
        <end position="59"/>
    </location>
</feature>
<feature type="transmembrane region" description="Helical" evidence="8">
    <location>
        <begin position="144"/>
        <end position="162"/>
    </location>
</feature>
<keyword evidence="7 8" id="KW-0472">Membrane</keyword>
<dbReference type="NCBIfam" id="TIGR00912">
    <property type="entry name" value="2A0309"/>
    <property type="match status" value="1"/>
</dbReference>